<dbReference type="GO" id="GO:0016747">
    <property type="term" value="F:acyltransferase activity, transferring groups other than amino-acyl groups"/>
    <property type="evidence" value="ECO:0007669"/>
    <property type="project" value="InterPro"/>
</dbReference>
<dbReference type="STRING" id="478744.SAMN05444359_11913"/>
<dbReference type="SUPFAM" id="SSF55729">
    <property type="entry name" value="Acyl-CoA N-acyltransferases (Nat)"/>
    <property type="match status" value="1"/>
</dbReference>
<proteinExistence type="predicted"/>
<accession>A0A1H9JZT7</accession>
<evidence type="ECO:0000313" key="3">
    <source>
        <dbReference type="Proteomes" id="UP000199021"/>
    </source>
</evidence>
<evidence type="ECO:0000313" key="2">
    <source>
        <dbReference type="EMBL" id="SEQ92173.1"/>
    </source>
</evidence>
<reference evidence="3" key="1">
    <citation type="submission" date="2016-10" db="EMBL/GenBank/DDBJ databases">
        <authorList>
            <person name="Varghese N."/>
            <person name="Submissions S."/>
        </authorList>
    </citation>
    <scope>NUCLEOTIDE SEQUENCE [LARGE SCALE GENOMIC DNA]</scope>
    <source>
        <strain evidence="3">DSM 24740</strain>
    </source>
</reference>
<dbReference type="AlphaFoldDB" id="A0A1H9JZT7"/>
<dbReference type="InterPro" id="IPR016181">
    <property type="entry name" value="Acyl_CoA_acyltransferase"/>
</dbReference>
<name>A0A1H9JZT7_9BACT</name>
<dbReference type="InterPro" id="IPR000182">
    <property type="entry name" value="GNAT_dom"/>
</dbReference>
<dbReference type="EMBL" id="FOFB01000019">
    <property type="protein sequence ID" value="SEQ92173.1"/>
    <property type="molecule type" value="Genomic_DNA"/>
</dbReference>
<keyword evidence="2" id="KW-0808">Transferase</keyword>
<gene>
    <name evidence="2" type="ORF">SAMN05444359_11913</name>
</gene>
<organism evidence="2 3">
    <name type="scientific">Neolewinella agarilytica</name>
    <dbReference type="NCBI Taxonomy" id="478744"/>
    <lineage>
        <taxon>Bacteria</taxon>
        <taxon>Pseudomonadati</taxon>
        <taxon>Bacteroidota</taxon>
        <taxon>Saprospiria</taxon>
        <taxon>Saprospirales</taxon>
        <taxon>Lewinellaceae</taxon>
        <taxon>Neolewinella</taxon>
    </lineage>
</organism>
<feature type="domain" description="N-acetyltransferase" evidence="1">
    <location>
        <begin position="1"/>
        <end position="157"/>
    </location>
</feature>
<dbReference type="OrthoDB" id="9799096at2"/>
<dbReference type="PROSITE" id="PS51186">
    <property type="entry name" value="GNAT"/>
    <property type="match status" value="1"/>
</dbReference>
<keyword evidence="3" id="KW-1185">Reference proteome</keyword>
<dbReference type="Gene3D" id="3.40.630.30">
    <property type="match status" value="1"/>
</dbReference>
<dbReference type="Proteomes" id="UP000199021">
    <property type="component" value="Unassembled WGS sequence"/>
</dbReference>
<evidence type="ECO:0000259" key="1">
    <source>
        <dbReference type="PROSITE" id="PS51186"/>
    </source>
</evidence>
<dbReference type="Pfam" id="PF13420">
    <property type="entry name" value="Acetyltransf_4"/>
    <property type="match status" value="1"/>
</dbReference>
<protein>
    <submittedName>
        <fullName evidence="2">Phosphinothricin acetyltransferase</fullName>
    </submittedName>
</protein>
<dbReference type="RefSeq" id="WP_090170406.1">
    <property type="nucleotide sequence ID" value="NZ_FOFB01000019.1"/>
</dbReference>
<dbReference type="InParanoid" id="A0A1H9JZT7"/>
<sequence>MKIRKALENDATNMALIFNTYIGKSHMVVTPRQEAEFIELIHHPRVCTLIVLDIFGGIVGYAYVKPYSDRGGYAGAGEVSIFLWEGRTGEGFGQKLYDLLLPAAEALGYHHLTAKIWTENTGSIRFHERNGFRTVGIQHGIGKSGGRRVDVTIMERV</sequence>